<evidence type="ECO:0000256" key="3">
    <source>
        <dbReference type="ARBA" id="ARBA00022475"/>
    </source>
</evidence>
<accession>A0ABU8XUR6</accession>
<dbReference type="EMBL" id="JBBLZC010000020">
    <property type="protein sequence ID" value="MEK0084942.1"/>
    <property type="molecule type" value="Genomic_DNA"/>
</dbReference>
<evidence type="ECO:0000313" key="11">
    <source>
        <dbReference type="EMBL" id="MEK0084942.1"/>
    </source>
</evidence>
<name>A0ABU8XUR6_9PROT</name>
<keyword evidence="12" id="KW-1185">Reference proteome</keyword>
<dbReference type="PANTHER" id="PTHR38686">
    <property type="entry name" value="APOLIPOPROTEIN N-ACYLTRANSFERASE"/>
    <property type="match status" value="1"/>
</dbReference>
<feature type="domain" description="CN hydrolase" evidence="10">
    <location>
        <begin position="231"/>
        <end position="476"/>
    </location>
</feature>
<organism evidence="11 12">
    <name type="scientific">Benzoatithermus flavus</name>
    <dbReference type="NCBI Taxonomy" id="3108223"/>
    <lineage>
        <taxon>Bacteria</taxon>
        <taxon>Pseudomonadati</taxon>
        <taxon>Pseudomonadota</taxon>
        <taxon>Alphaproteobacteria</taxon>
        <taxon>Geminicoccales</taxon>
        <taxon>Geminicoccaceae</taxon>
        <taxon>Benzoatithermus</taxon>
    </lineage>
</organism>
<dbReference type="HAMAP" id="MF_01148">
    <property type="entry name" value="Lnt"/>
    <property type="match status" value="1"/>
</dbReference>
<dbReference type="InterPro" id="IPR036526">
    <property type="entry name" value="C-N_Hydrolase_sf"/>
</dbReference>
<dbReference type="Gene3D" id="3.60.110.10">
    <property type="entry name" value="Carbon-nitrogen hydrolase"/>
    <property type="match status" value="1"/>
</dbReference>
<comment type="function">
    <text evidence="9">Catalyzes the phospholipid dependent N-acylation of the N-terminal cysteine of apolipoprotein, the last step in lipoprotein maturation.</text>
</comment>
<dbReference type="NCBIfam" id="TIGR00546">
    <property type="entry name" value="lnt"/>
    <property type="match status" value="1"/>
</dbReference>
<dbReference type="SUPFAM" id="SSF56317">
    <property type="entry name" value="Carbon-nitrogen hydrolase"/>
    <property type="match status" value="1"/>
</dbReference>
<evidence type="ECO:0000313" key="12">
    <source>
        <dbReference type="Proteomes" id="UP001375743"/>
    </source>
</evidence>
<evidence type="ECO:0000256" key="6">
    <source>
        <dbReference type="ARBA" id="ARBA00022989"/>
    </source>
</evidence>
<sequence length="517" mass="55038">MKRAWLERYPTLAALLAGMAVAAALPPVYFLPGLLGFAVLVALLWRAGPRPFAAFYQGTVFGFGFFAVGLYWVAIAFFVDAEQFGALAVPAVLLLCLGLGLTAGLAAALTALRRWRRVEALALAFAALWTLAEPLRGSWGLQFPWNPIAIVWAVSDPTLQVVAYTGTYGLSLLTVTAAALAAPLFLPAPPRQRRLALAAPALFTLLVMGAGAFRLATAAPPPDTGVRIRVVQASVAQHHKWDPQLRLAWFRRHLELSVPKDGPPPQIVVWPESAVPYGIESEPEVRAWMGKVAPKGGALLAGGDRYDLGREPPVANNSLFVVDDTGTVTARYDKVDLVPFGEFLPLRGILGGLGLKKLTEGTIDFVPGEGRVTLPLPDGLPPASPLICYEAAFPDDATAPGERPAWIVNITNDGWFGESSGPFQHLAMARMRAIEEGLPLVRAANTGISVVTDAYGRVLHRLGLDVSGAIDAVLPGALPRASPARRAGPLLLPALLLAVAALSFWVDRRPDRPAGSS</sequence>
<gene>
    <name evidence="9 11" type="primary">lnt</name>
    <name evidence="11" type="ORF">U1T56_17450</name>
</gene>
<keyword evidence="7 9" id="KW-0472">Membrane</keyword>
<proteinExistence type="inferred from homology"/>
<comment type="catalytic activity">
    <reaction evidence="9">
        <text>N-terminal S-1,2-diacyl-sn-glyceryl-L-cysteinyl-[lipoprotein] + a glycerophospholipid = N-acyl-S-1,2-diacyl-sn-glyceryl-L-cysteinyl-[lipoprotein] + a 2-acyl-sn-glycero-3-phospholipid + H(+)</text>
        <dbReference type="Rhea" id="RHEA:48228"/>
        <dbReference type="Rhea" id="RHEA-COMP:14681"/>
        <dbReference type="Rhea" id="RHEA-COMP:14684"/>
        <dbReference type="ChEBI" id="CHEBI:15378"/>
        <dbReference type="ChEBI" id="CHEBI:136912"/>
        <dbReference type="ChEBI" id="CHEBI:140656"/>
        <dbReference type="ChEBI" id="CHEBI:140657"/>
        <dbReference type="ChEBI" id="CHEBI:140660"/>
        <dbReference type="EC" id="2.3.1.269"/>
    </reaction>
</comment>
<evidence type="ECO:0000259" key="10">
    <source>
        <dbReference type="PROSITE" id="PS50263"/>
    </source>
</evidence>
<comment type="caution">
    <text evidence="11">The sequence shown here is derived from an EMBL/GenBank/DDBJ whole genome shotgun (WGS) entry which is preliminary data.</text>
</comment>
<feature type="transmembrane region" description="Helical" evidence="9">
    <location>
        <begin position="487"/>
        <end position="506"/>
    </location>
</feature>
<dbReference type="RefSeq" id="WP_418160790.1">
    <property type="nucleotide sequence ID" value="NZ_JBBLZC010000020.1"/>
</dbReference>
<dbReference type="PANTHER" id="PTHR38686:SF1">
    <property type="entry name" value="APOLIPOPROTEIN N-ACYLTRANSFERASE"/>
    <property type="match status" value="1"/>
</dbReference>
<comment type="pathway">
    <text evidence="9">Protein modification; lipoprotein biosynthesis (N-acyl transfer).</text>
</comment>
<dbReference type="InterPro" id="IPR045378">
    <property type="entry name" value="LNT_N"/>
</dbReference>
<dbReference type="Proteomes" id="UP001375743">
    <property type="component" value="Unassembled WGS sequence"/>
</dbReference>
<evidence type="ECO:0000256" key="5">
    <source>
        <dbReference type="ARBA" id="ARBA00022692"/>
    </source>
</evidence>
<keyword evidence="4 9" id="KW-0808">Transferase</keyword>
<evidence type="ECO:0000256" key="7">
    <source>
        <dbReference type="ARBA" id="ARBA00023136"/>
    </source>
</evidence>
<dbReference type="Pfam" id="PF20154">
    <property type="entry name" value="LNT_N"/>
    <property type="match status" value="1"/>
</dbReference>
<feature type="transmembrane region" description="Helical" evidence="9">
    <location>
        <begin position="32"/>
        <end position="48"/>
    </location>
</feature>
<keyword evidence="6 9" id="KW-1133">Transmembrane helix</keyword>
<evidence type="ECO:0000256" key="2">
    <source>
        <dbReference type="ARBA" id="ARBA00010065"/>
    </source>
</evidence>
<evidence type="ECO:0000256" key="4">
    <source>
        <dbReference type="ARBA" id="ARBA00022679"/>
    </source>
</evidence>
<dbReference type="InterPro" id="IPR003010">
    <property type="entry name" value="C-N_Hydrolase"/>
</dbReference>
<feature type="transmembrane region" description="Helical" evidence="9">
    <location>
        <begin position="195"/>
        <end position="216"/>
    </location>
</feature>
<keyword evidence="5 9" id="KW-0812">Transmembrane</keyword>
<feature type="transmembrane region" description="Helical" evidence="9">
    <location>
        <begin position="85"/>
        <end position="109"/>
    </location>
</feature>
<keyword evidence="3 9" id="KW-1003">Cell membrane</keyword>
<dbReference type="Pfam" id="PF00795">
    <property type="entry name" value="CN_hydrolase"/>
    <property type="match status" value="1"/>
</dbReference>
<keyword evidence="8 9" id="KW-0012">Acyltransferase</keyword>
<comment type="subcellular location">
    <subcellularLocation>
        <location evidence="1 9">Cell membrane</location>
        <topology evidence="1 9">Multi-pass membrane protein</topology>
    </subcellularLocation>
</comment>
<feature type="transmembrane region" description="Helical" evidence="9">
    <location>
        <begin position="60"/>
        <end position="79"/>
    </location>
</feature>
<evidence type="ECO:0000256" key="1">
    <source>
        <dbReference type="ARBA" id="ARBA00004651"/>
    </source>
</evidence>
<feature type="transmembrane region" description="Helical" evidence="9">
    <location>
        <begin position="161"/>
        <end position="186"/>
    </location>
</feature>
<dbReference type="GO" id="GO:0016746">
    <property type="term" value="F:acyltransferase activity"/>
    <property type="evidence" value="ECO:0007669"/>
    <property type="project" value="UniProtKB-KW"/>
</dbReference>
<dbReference type="InterPro" id="IPR004563">
    <property type="entry name" value="Apolipo_AcylTrfase"/>
</dbReference>
<dbReference type="CDD" id="cd07571">
    <property type="entry name" value="ALP_N-acyl_transferase"/>
    <property type="match status" value="1"/>
</dbReference>
<dbReference type="EC" id="2.3.1.269" evidence="9"/>
<dbReference type="PROSITE" id="PS50263">
    <property type="entry name" value="CN_HYDROLASE"/>
    <property type="match status" value="1"/>
</dbReference>
<comment type="similarity">
    <text evidence="2 9">Belongs to the CN hydrolase family. Apolipoprotein N-acyltransferase subfamily.</text>
</comment>
<reference evidence="11 12" key="1">
    <citation type="submission" date="2024-01" db="EMBL/GenBank/DDBJ databases">
        <title>Multi-omics insights into the function and evolution of sodium benzoate biodegradation pathways in Benzoatithermus flavus gen. nov., sp. nov. from hot spring.</title>
        <authorList>
            <person name="Hu C.-J."/>
            <person name="Li W.-J."/>
        </authorList>
    </citation>
    <scope>NUCLEOTIDE SEQUENCE [LARGE SCALE GENOMIC DNA]</scope>
    <source>
        <strain evidence="11 12">SYSU G07066</strain>
    </source>
</reference>
<protein>
    <recommendedName>
        <fullName evidence="9">Apolipoprotein N-acyltransferase</fullName>
        <shortName evidence="9">ALP N-acyltransferase</shortName>
        <ecNumber evidence="9">2.3.1.269</ecNumber>
    </recommendedName>
</protein>
<evidence type="ECO:0000256" key="9">
    <source>
        <dbReference type="HAMAP-Rule" id="MF_01148"/>
    </source>
</evidence>
<evidence type="ECO:0000256" key="8">
    <source>
        <dbReference type="ARBA" id="ARBA00023315"/>
    </source>
</evidence>